<protein>
    <submittedName>
        <fullName evidence="1">Uncharacterized protein</fullName>
    </submittedName>
</protein>
<evidence type="ECO:0000313" key="2">
    <source>
        <dbReference type="Proteomes" id="UP001434883"/>
    </source>
</evidence>
<accession>A0ABV0R8R3</accession>
<comment type="caution">
    <text evidence="1">The sequence shown here is derived from an EMBL/GenBank/DDBJ whole genome shotgun (WGS) entry which is preliminary data.</text>
</comment>
<proteinExistence type="predicted"/>
<gene>
    <name evidence="1" type="ORF">XENOCAPTIV_014918</name>
</gene>
<dbReference type="EMBL" id="JAHRIN010036697">
    <property type="protein sequence ID" value="MEQ2204543.1"/>
    <property type="molecule type" value="Genomic_DNA"/>
</dbReference>
<organism evidence="1 2">
    <name type="scientific">Xenoophorus captivus</name>
    <dbReference type="NCBI Taxonomy" id="1517983"/>
    <lineage>
        <taxon>Eukaryota</taxon>
        <taxon>Metazoa</taxon>
        <taxon>Chordata</taxon>
        <taxon>Craniata</taxon>
        <taxon>Vertebrata</taxon>
        <taxon>Euteleostomi</taxon>
        <taxon>Actinopterygii</taxon>
        <taxon>Neopterygii</taxon>
        <taxon>Teleostei</taxon>
        <taxon>Neoteleostei</taxon>
        <taxon>Acanthomorphata</taxon>
        <taxon>Ovalentaria</taxon>
        <taxon>Atherinomorphae</taxon>
        <taxon>Cyprinodontiformes</taxon>
        <taxon>Goodeidae</taxon>
        <taxon>Xenoophorus</taxon>
    </lineage>
</organism>
<reference evidence="1 2" key="1">
    <citation type="submission" date="2021-06" db="EMBL/GenBank/DDBJ databases">
        <authorList>
            <person name="Palmer J.M."/>
        </authorList>
    </citation>
    <scope>NUCLEOTIDE SEQUENCE [LARGE SCALE GENOMIC DNA]</scope>
    <source>
        <strain evidence="1 2">XC_2019</strain>
        <tissue evidence="1">Muscle</tissue>
    </source>
</reference>
<dbReference type="Proteomes" id="UP001434883">
    <property type="component" value="Unassembled WGS sequence"/>
</dbReference>
<sequence>MSKSQTVINYILSLNTYKIILSVSFNSFSPGYCSQMFIFILKHFTNYISAIITCLELFTNSSAGPAGPVEQNKSNCSFKQSDFEMVTPRPSVMTQYQCQN</sequence>
<name>A0ABV0R8R3_9TELE</name>
<evidence type="ECO:0000313" key="1">
    <source>
        <dbReference type="EMBL" id="MEQ2204543.1"/>
    </source>
</evidence>
<keyword evidence="2" id="KW-1185">Reference proteome</keyword>